<dbReference type="PANTHER" id="PTHR33112">
    <property type="entry name" value="DOMAIN PROTEIN, PUTATIVE-RELATED"/>
    <property type="match status" value="1"/>
</dbReference>
<dbReference type="PANTHER" id="PTHR33112:SF16">
    <property type="entry name" value="HETEROKARYON INCOMPATIBILITY DOMAIN-CONTAINING PROTEIN"/>
    <property type="match status" value="1"/>
</dbReference>
<protein>
    <recommendedName>
        <fullName evidence="3">Heterokaryon incompatibility domain-containing protein</fullName>
    </recommendedName>
</protein>
<gene>
    <name evidence="1" type="ORF">AOQ84DRAFT_220794</name>
</gene>
<evidence type="ECO:0000313" key="1">
    <source>
        <dbReference type="EMBL" id="OCL09511.1"/>
    </source>
</evidence>
<evidence type="ECO:0008006" key="3">
    <source>
        <dbReference type="Google" id="ProtNLM"/>
    </source>
</evidence>
<dbReference type="EMBL" id="KV749424">
    <property type="protein sequence ID" value="OCL09511.1"/>
    <property type="molecule type" value="Genomic_DNA"/>
</dbReference>
<dbReference type="Proteomes" id="UP000250140">
    <property type="component" value="Unassembled WGS sequence"/>
</dbReference>
<keyword evidence="2" id="KW-1185">Reference proteome</keyword>
<dbReference type="AlphaFoldDB" id="A0A8E2F2T1"/>
<organism evidence="1 2">
    <name type="scientific">Glonium stellatum</name>
    <dbReference type="NCBI Taxonomy" id="574774"/>
    <lineage>
        <taxon>Eukaryota</taxon>
        <taxon>Fungi</taxon>
        <taxon>Dikarya</taxon>
        <taxon>Ascomycota</taxon>
        <taxon>Pezizomycotina</taxon>
        <taxon>Dothideomycetes</taxon>
        <taxon>Pleosporomycetidae</taxon>
        <taxon>Gloniales</taxon>
        <taxon>Gloniaceae</taxon>
        <taxon>Glonium</taxon>
    </lineage>
</organism>
<evidence type="ECO:0000313" key="2">
    <source>
        <dbReference type="Proteomes" id="UP000250140"/>
    </source>
</evidence>
<name>A0A8E2F2T1_9PEZI</name>
<accession>A0A8E2F2T1</accession>
<sequence>MTKLFLLRQTWPGYLHQPTLKDLQKSSQSCDLCHLIYHNIVPIPGPIFASRFEALRERGSGAASAVAFASERGGARSPTHRNEDPLRQEPLMSRAWTLRERYLSHRILHFGTDQMFWECDSGLFSESGNWTARYTGLNDALDVVLDEAGTFWYLLLETYSVRKITYGRDKFPALSGLVDEFRRRFNDQYVAGLWWKDMCVGLAWVARGFLKQPSEWRAPSWSWAHQDGPVKFNGSYRVGDSLVVWNDFHIRTASEDPCGEVLKGSITLQAPSCPIWFLDPSNKHSFGQENEACATIKFAQRGF</sequence>
<reference evidence="1 2" key="1">
    <citation type="journal article" date="2016" name="Nat. Commun.">
        <title>Ectomycorrhizal ecology is imprinted in the genome of the dominant symbiotic fungus Cenococcum geophilum.</title>
        <authorList>
            <consortium name="DOE Joint Genome Institute"/>
            <person name="Peter M."/>
            <person name="Kohler A."/>
            <person name="Ohm R.A."/>
            <person name="Kuo A."/>
            <person name="Krutzmann J."/>
            <person name="Morin E."/>
            <person name="Arend M."/>
            <person name="Barry K.W."/>
            <person name="Binder M."/>
            <person name="Choi C."/>
            <person name="Clum A."/>
            <person name="Copeland A."/>
            <person name="Grisel N."/>
            <person name="Haridas S."/>
            <person name="Kipfer T."/>
            <person name="LaButti K."/>
            <person name="Lindquist E."/>
            <person name="Lipzen A."/>
            <person name="Maire R."/>
            <person name="Meier B."/>
            <person name="Mihaltcheva S."/>
            <person name="Molinier V."/>
            <person name="Murat C."/>
            <person name="Poggeler S."/>
            <person name="Quandt C.A."/>
            <person name="Sperisen C."/>
            <person name="Tritt A."/>
            <person name="Tisserant E."/>
            <person name="Crous P.W."/>
            <person name="Henrissat B."/>
            <person name="Nehls U."/>
            <person name="Egli S."/>
            <person name="Spatafora J.W."/>
            <person name="Grigoriev I.V."/>
            <person name="Martin F.M."/>
        </authorList>
    </citation>
    <scope>NUCLEOTIDE SEQUENCE [LARGE SCALE GENOMIC DNA]</scope>
    <source>
        <strain evidence="1 2">CBS 207.34</strain>
    </source>
</reference>
<dbReference type="OrthoDB" id="3672604at2759"/>
<proteinExistence type="predicted"/>